<sequence>MAPIFSEEVLIGQAAVFSESPSPPRGGSTSCCAFASFTFVVFQTCHAFETAPVVKPQCNNNKSVSDQPLRRCFSPFGYESQRAKAMVSPCLCTISRKGRSLMNCFLASTFVSDSVRQPRSKQMSGHKATRLASFSSNSSFASRNRHRAPGTGWGALWSPKTYNVHIGMPCKPPCIQFTFLKSTKGVSQKCGRGRQARTSKDQVGPGHMSTTCEQLGTGNARPKF</sequence>
<keyword evidence="3" id="KW-1185">Reference proteome</keyword>
<accession>A0ABN9PTR3</accession>
<feature type="region of interest" description="Disordered" evidence="1">
    <location>
        <begin position="190"/>
        <end position="210"/>
    </location>
</feature>
<evidence type="ECO:0000256" key="1">
    <source>
        <dbReference type="SAM" id="MobiDB-lite"/>
    </source>
</evidence>
<evidence type="ECO:0000313" key="3">
    <source>
        <dbReference type="Proteomes" id="UP001189429"/>
    </source>
</evidence>
<dbReference type="EMBL" id="CAUYUJ010001270">
    <property type="protein sequence ID" value="CAK0795146.1"/>
    <property type="molecule type" value="Genomic_DNA"/>
</dbReference>
<reference evidence="2" key="1">
    <citation type="submission" date="2023-10" db="EMBL/GenBank/DDBJ databases">
        <authorList>
            <person name="Chen Y."/>
            <person name="Shah S."/>
            <person name="Dougan E. K."/>
            <person name="Thang M."/>
            <person name="Chan C."/>
        </authorList>
    </citation>
    <scope>NUCLEOTIDE SEQUENCE [LARGE SCALE GENOMIC DNA]</scope>
</reference>
<comment type="caution">
    <text evidence="2">The sequence shown here is derived from an EMBL/GenBank/DDBJ whole genome shotgun (WGS) entry which is preliminary data.</text>
</comment>
<evidence type="ECO:0000313" key="2">
    <source>
        <dbReference type="EMBL" id="CAK0795146.1"/>
    </source>
</evidence>
<organism evidence="2 3">
    <name type="scientific">Prorocentrum cordatum</name>
    <dbReference type="NCBI Taxonomy" id="2364126"/>
    <lineage>
        <taxon>Eukaryota</taxon>
        <taxon>Sar</taxon>
        <taxon>Alveolata</taxon>
        <taxon>Dinophyceae</taxon>
        <taxon>Prorocentrales</taxon>
        <taxon>Prorocentraceae</taxon>
        <taxon>Prorocentrum</taxon>
    </lineage>
</organism>
<protein>
    <submittedName>
        <fullName evidence="2">Uncharacterized protein</fullName>
    </submittedName>
</protein>
<proteinExistence type="predicted"/>
<name>A0ABN9PTR3_9DINO</name>
<dbReference type="Proteomes" id="UP001189429">
    <property type="component" value="Unassembled WGS sequence"/>
</dbReference>
<gene>
    <name evidence="2" type="ORF">PCOR1329_LOCUS4886</name>
</gene>